<name>A0ABV5EJ26_9ACTN</name>
<gene>
    <name evidence="2" type="ORF">VSS16_29630</name>
</gene>
<proteinExistence type="predicted"/>
<evidence type="ECO:0008006" key="4">
    <source>
        <dbReference type="Google" id="ProtNLM"/>
    </source>
</evidence>
<evidence type="ECO:0000313" key="3">
    <source>
        <dbReference type="Proteomes" id="UP001585080"/>
    </source>
</evidence>
<protein>
    <recommendedName>
        <fullName evidence="4">Toxin-antitoxin system HicB family antitoxin</fullName>
    </recommendedName>
</protein>
<keyword evidence="3" id="KW-1185">Reference proteome</keyword>
<dbReference type="EMBL" id="JAYMRP010000035">
    <property type="protein sequence ID" value="MFB8776849.1"/>
    <property type="molecule type" value="Genomic_DNA"/>
</dbReference>
<reference evidence="2 3" key="1">
    <citation type="submission" date="2024-01" db="EMBL/GenBank/DDBJ databases">
        <title>Genome mining of biosynthetic gene clusters to explore secondary metabolites of Streptomyces sp.</title>
        <authorList>
            <person name="Baig A."/>
            <person name="Ajitkumar Shintre N."/>
            <person name="Kumar H."/>
            <person name="Anbarasu A."/>
            <person name="Ramaiah S."/>
        </authorList>
    </citation>
    <scope>NUCLEOTIDE SEQUENCE [LARGE SCALE GENOMIC DNA]</scope>
    <source>
        <strain evidence="2 3">A57</strain>
    </source>
</reference>
<feature type="region of interest" description="Disordered" evidence="1">
    <location>
        <begin position="84"/>
        <end position="109"/>
    </location>
</feature>
<dbReference type="RefSeq" id="WP_376735364.1">
    <property type="nucleotide sequence ID" value="NZ_JAYMRP010000035.1"/>
</dbReference>
<evidence type="ECO:0000256" key="1">
    <source>
        <dbReference type="SAM" id="MobiDB-lite"/>
    </source>
</evidence>
<accession>A0ABV5EJ26</accession>
<dbReference type="Proteomes" id="UP001585080">
    <property type="component" value="Unassembled WGS sequence"/>
</dbReference>
<evidence type="ECO:0000313" key="2">
    <source>
        <dbReference type="EMBL" id="MFB8776849.1"/>
    </source>
</evidence>
<organism evidence="2 3">
    <name type="scientific">Streptomyces broussonetiae</name>
    <dbReference type="NCBI Taxonomy" id="2686304"/>
    <lineage>
        <taxon>Bacteria</taxon>
        <taxon>Bacillati</taxon>
        <taxon>Actinomycetota</taxon>
        <taxon>Actinomycetes</taxon>
        <taxon>Kitasatosporales</taxon>
        <taxon>Streptomycetaceae</taxon>
        <taxon>Streptomyces</taxon>
    </lineage>
</organism>
<sequence>MAEPKNGGVKTLGIKVPDSLHAQFALVAQLDNISLGDAALRAVELYVTTKRSEPDFAARAKAALEEIEREAAARRGAIQGLFGAGLDPNQAEQAAAADPSESRGRRRSG</sequence>
<comment type="caution">
    <text evidence="2">The sequence shown here is derived from an EMBL/GenBank/DDBJ whole genome shotgun (WGS) entry which is preliminary data.</text>
</comment>